<dbReference type="STRING" id="596324.TREVI0001_1000"/>
<dbReference type="EMBL" id="ACYH01000060">
    <property type="protein sequence ID" value="EEV19350.1"/>
    <property type="molecule type" value="Genomic_DNA"/>
</dbReference>
<evidence type="ECO:0000313" key="1">
    <source>
        <dbReference type="EMBL" id="EEV19350.1"/>
    </source>
</evidence>
<name>C8PT86_9SPIR</name>
<gene>
    <name evidence="1" type="ORF">TREVI0001_1000</name>
</gene>
<protein>
    <submittedName>
        <fullName evidence="1">Uncharacterized protein</fullName>
    </submittedName>
</protein>
<evidence type="ECO:0000313" key="2">
    <source>
        <dbReference type="Proteomes" id="UP000004509"/>
    </source>
</evidence>
<accession>C8PT86</accession>
<dbReference type="Proteomes" id="UP000004509">
    <property type="component" value="Unassembled WGS sequence"/>
</dbReference>
<organism evidence="1 2">
    <name type="scientific">Treponema vincentii ATCC 35580</name>
    <dbReference type="NCBI Taxonomy" id="596324"/>
    <lineage>
        <taxon>Bacteria</taxon>
        <taxon>Pseudomonadati</taxon>
        <taxon>Spirochaetota</taxon>
        <taxon>Spirochaetia</taxon>
        <taxon>Spirochaetales</taxon>
        <taxon>Treponemataceae</taxon>
        <taxon>Treponema</taxon>
    </lineage>
</organism>
<reference evidence="1 2" key="1">
    <citation type="submission" date="2009-07" db="EMBL/GenBank/DDBJ databases">
        <authorList>
            <person name="Madupu R."/>
            <person name="Sebastian Y."/>
            <person name="Durkin A.S."/>
            <person name="Torralba M."/>
            <person name="Methe B."/>
            <person name="Sutton G.G."/>
            <person name="Strausberg R.L."/>
            <person name="Nelson K.E."/>
        </authorList>
    </citation>
    <scope>NUCLEOTIDE SEQUENCE [LARGE SCALE GENOMIC DNA]</scope>
    <source>
        <strain evidence="1 2">ATCC 35580</strain>
    </source>
</reference>
<dbReference type="AlphaFoldDB" id="C8PT86"/>
<proteinExistence type="predicted"/>
<sequence>MKMVQMVLQSQFFRGFYLLYLMRLPVCWKNVRNFISLKCNS</sequence>
<comment type="caution">
    <text evidence="1">The sequence shown here is derived from an EMBL/GenBank/DDBJ whole genome shotgun (WGS) entry which is preliminary data.</text>
</comment>